<dbReference type="InterPro" id="IPR000150">
    <property type="entry name" value="Cof"/>
</dbReference>
<protein>
    <submittedName>
        <fullName evidence="1">Hydrolase</fullName>
    </submittedName>
</protein>
<gene>
    <name evidence="1" type="ORF">HAL01_24370</name>
</gene>
<dbReference type="GO" id="GO:0000287">
    <property type="term" value="F:magnesium ion binding"/>
    <property type="evidence" value="ECO:0007669"/>
    <property type="project" value="TreeGrafter"/>
</dbReference>
<dbReference type="SFLD" id="SFLDG01140">
    <property type="entry name" value="C2.B:_Phosphomannomutase_and_P"/>
    <property type="match status" value="1"/>
</dbReference>
<dbReference type="PANTHER" id="PTHR10000:SF8">
    <property type="entry name" value="HAD SUPERFAMILY HYDROLASE-LIKE, TYPE 3"/>
    <property type="match status" value="1"/>
</dbReference>
<dbReference type="RefSeq" id="WP_089803614.1">
    <property type="nucleotide sequence ID" value="NZ_BJYE01000052.1"/>
</dbReference>
<accession>A0A511X4V5</accession>
<dbReference type="NCBIfam" id="TIGR01484">
    <property type="entry name" value="HAD-SF-IIB"/>
    <property type="match status" value="1"/>
</dbReference>
<dbReference type="Proteomes" id="UP000321400">
    <property type="component" value="Unassembled WGS sequence"/>
</dbReference>
<dbReference type="STRING" id="442899.SAMN05720591_1472"/>
<dbReference type="InterPro" id="IPR023214">
    <property type="entry name" value="HAD_sf"/>
</dbReference>
<keyword evidence="1" id="KW-0378">Hydrolase</keyword>
<keyword evidence="2" id="KW-1185">Reference proteome</keyword>
<dbReference type="GO" id="GO:0016791">
    <property type="term" value="F:phosphatase activity"/>
    <property type="evidence" value="ECO:0007669"/>
    <property type="project" value="UniProtKB-ARBA"/>
</dbReference>
<dbReference type="InterPro" id="IPR006379">
    <property type="entry name" value="HAD-SF_hydro_IIB"/>
</dbReference>
<dbReference type="Gene3D" id="3.30.1240.10">
    <property type="match status" value="1"/>
</dbReference>
<dbReference type="EMBL" id="BJYE01000052">
    <property type="protein sequence ID" value="GEN57973.1"/>
    <property type="molecule type" value="Genomic_DNA"/>
</dbReference>
<dbReference type="Gene3D" id="3.40.50.1000">
    <property type="entry name" value="HAD superfamily/HAD-like"/>
    <property type="match status" value="1"/>
</dbReference>
<organism evidence="1 2">
    <name type="scientific">Halolactibacillus alkaliphilus</name>
    <dbReference type="NCBI Taxonomy" id="442899"/>
    <lineage>
        <taxon>Bacteria</taxon>
        <taxon>Bacillati</taxon>
        <taxon>Bacillota</taxon>
        <taxon>Bacilli</taxon>
        <taxon>Bacillales</taxon>
        <taxon>Bacillaceae</taxon>
        <taxon>Halolactibacillus</taxon>
    </lineage>
</organism>
<proteinExistence type="predicted"/>
<dbReference type="SUPFAM" id="SSF56784">
    <property type="entry name" value="HAD-like"/>
    <property type="match status" value="1"/>
</dbReference>
<dbReference type="OrthoDB" id="9806027at2"/>
<dbReference type="InterPro" id="IPR036412">
    <property type="entry name" value="HAD-like_sf"/>
</dbReference>
<dbReference type="AlphaFoldDB" id="A0A511X4V5"/>
<dbReference type="SFLD" id="SFLDS00003">
    <property type="entry name" value="Haloacid_Dehalogenase"/>
    <property type="match status" value="1"/>
</dbReference>
<dbReference type="Pfam" id="PF08282">
    <property type="entry name" value="Hydrolase_3"/>
    <property type="match status" value="1"/>
</dbReference>
<dbReference type="PANTHER" id="PTHR10000">
    <property type="entry name" value="PHOSPHOSERINE PHOSPHATASE"/>
    <property type="match status" value="1"/>
</dbReference>
<comment type="caution">
    <text evidence="1">The sequence shown here is derived from an EMBL/GenBank/DDBJ whole genome shotgun (WGS) entry which is preliminary data.</text>
</comment>
<evidence type="ECO:0000313" key="1">
    <source>
        <dbReference type="EMBL" id="GEN57973.1"/>
    </source>
</evidence>
<evidence type="ECO:0000313" key="2">
    <source>
        <dbReference type="Proteomes" id="UP000321400"/>
    </source>
</evidence>
<sequence length="264" mass="29939">MISMFVTDLDGTLLKNNRYITKEDKEALQLLNKKGVDITIATGRSDREVQAVFKELNITGHRISQNGTFTFSKYNENVFSQVFEEGTSLKLFDFLHAFDFPCLISNFDNIHYAKEIPMAQTLQSLFKTPLIYQQDLRNRIEQDFSTSKFMLLGETSELLSLEKKIISLFDTDVSTFLSADMCLDIVPKGADKRRALEALLNQTGIKKQATASIGDGFNDINMLAYTPHSYVMSSAEPKVKLHGKKTVQHVYEAVDDLFCHNLIL</sequence>
<dbReference type="NCBIfam" id="TIGR00099">
    <property type="entry name" value="Cof-subfamily"/>
    <property type="match status" value="1"/>
</dbReference>
<dbReference type="GO" id="GO:0005829">
    <property type="term" value="C:cytosol"/>
    <property type="evidence" value="ECO:0007669"/>
    <property type="project" value="TreeGrafter"/>
</dbReference>
<reference evidence="1 2" key="1">
    <citation type="submission" date="2019-07" db="EMBL/GenBank/DDBJ databases">
        <title>Whole genome shotgun sequence of Halolactibacillus alkaliphilus NBRC 103919.</title>
        <authorList>
            <person name="Hosoyama A."/>
            <person name="Uohara A."/>
            <person name="Ohji S."/>
            <person name="Ichikawa N."/>
        </authorList>
    </citation>
    <scope>NUCLEOTIDE SEQUENCE [LARGE SCALE GENOMIC DNA]</scope>
    <source>
        <strain evidence="1 2">NBRC 103919</strain>
    </source>
</reference>
<name>A0A511X4V5_9BACI</name>